<feature type="compositionally biased region" description="Polar residues" evidence="1">
    <location>
        <begin position="8"/>
        <end position="23"/>
    </location>
</feature>
<evidence type="ECO:0000313" key="3">
    <source>
        <dbReference type="Proteomes" id="UP001231370"/>
    </source>
</evidence>
<evidence type="ECO:0008006" key="4">
    <source>
        <dbReference type="Google" id="ProtNLM"/>
    </source>
</evidence>
<feature type="non-terminal residue" evidence="2">
    <location>
        <position position="195"/>
    </location>
</feature>
<comment type="caution">
    <text evidence="2">The sequence shown here is derived from an EMBL/GenBank/DDBJ whole genome shotgun (WGS) entry which is preliminary data.</text>
</comment>
<accession>A0ABT7BFV2</accession>
<protein>
    <recommendedName>
        <fullName evidence="4">Signal recognition particle-docking protein FtsY</fullName>
    </recommendedName>
</protein>
<proteinExistence type="predicted"/>
<organism evidence="2 3">
    <name type="scientific">Roseofilum halophilum BLCC-M91</name>
    <dbReference type="NCBI Taxonomy" id="3022259"/>
    <lineage>
        <taxon>Bacteria</taxon>
        <taxon>Bacillati</taxon>
        <taxon>Cyanobacteriota</taxon>
        <taxon>Cyanophyceae</taxon>
        <taxon>Desertifilales</taxon>
        <taxon>Desertifilaceae</taxon>
        <taxon>Roseofilum</taxon>
        <taxon>Roseofilum halophilum</taxon>
    </lineage>
</organism>
<sequence>MSIFKNLFGQNTSETAKPQSEPGQTFILEPILTPSGFVDVDGGDETPVTDVEVNMGGDSTETESVETQEVDANSEEVSDADETDDTEESNLPEATDSETELEIEEELPFFDSLPEPKGTEEGGESPGVESNETIEPDGELISALSANSSEPEEAETPDTEETAVAEESEEETEADRDETTPVLDISQPNFTFDSG</sequence>
<feature type="compositionally biased region" description="Acidic residues" evidence="1">
    <location>
        <begin position="60"/>
        <end position="108"/>
    </location>
</feature>
<reference evidence="2 3" key="1">
    <citation type="submission" date="2023-01" db="EMBL/GenBank/DDBJ databases">
        <title>Novel diversity within Roseofilum (Cyanobacteria; Desertifilaceae) from marine benthic mats with descriptions of four novel species.</title>
        <authorList>
            <person name="Wang Y."/>
            <person name="Berthold D.E."/>
            <person name="Hu J."/>
            <person name="Lefler F.W."/>
            <person name="Laughinghouse H.D. IV."/>
        </authorList>
    </citation>
    <scope>NUCLEOTIDE SEQUENCE [LARGE SCALE GENOMIC DNA]</scope>
    <source>
        <strain evidence="2 3">BLCC-M91</strain>
    </source>
</reference>
<gene>
    <name evidence="2" type="ORF">PJF56_04195</name>
</gene>
<feature type="compositionally biased region" description="Acidic residues" evidence="1">
    <location>
        <begin position="150"/>
        <end position="176"/>
    </location>
</feature>
<name>A0ABT7BFV2_9CYAN</name>
<evidence type="ECO:0000313" key="2">
    <source>
        <dbReference type="EMBL" id="MDJ1178059.1"/>
    </source>
</evidence>
<feature type="region of interest" description="Disordered" evidence="1">
    <location>
        <begin position="1"/>
        <end position="195"/>
    </location>
</feature>
<dbReference type="EMBL" id="JAQPOK010000033">
    <property type="protein sequence ID" value="MDJ1178059.1"/>
    <property type="molecule type" value="Genomic_DNA"/>
</dbReference>
<keyword evidence="3" id="KW-1185">Reference proteome</keyword>
<evidence type="ECO:0000256" key="1">
    <source>
        <dbReference type="SAM" id="MobiDB-lite"/>
    </source>
</evidence>
<dbReference type="Proteomes" id="UP001231370">
    <property type="component" value="Unassembled WGS sequence"/>
</dbReference>
<feature type="compositionally biased region" description="Polar residues" evidence="1">
    <location>
        <begin position="186"/>
        <end position="195"/>
    </location>
</feature>